<dbReference type="SUPFAM" id="SSF47413">
    <property type="entry name" value="lambda repressor-like DNA-binding domains"/>
    <property type="match status" value="1"/>
</dbReference>
<dbReference type="EMBL" id="LNYL01000051">
    <property type="protein sequence ID" value="KTD23943.1"/>
    <property type="molecule type" value="Genomic_DNA"/>
</dbReference>
<dbReference type="OrthoDB" id="5646940at2"/>
<protein>
    <recommendedName>
        <fullName evidence="3">HTH cro/C1-type domain-containing protein</fullName>
    </recommendedName>
</protein>
<gene>
    <name evidence="1" type="ORF">Lmac_2816</name>
</gene>
<dbReference type="GO" id="GO:0003677">
    <property type="term" value="F:DNA binding"/>
    <property type="evidence" value="ECO:0007669"/>
    <property type="project" value="InterPro"/>
</dbReference>
<proteinExistence type="predicted"/>
<dbReference type="RefSeq" id="WP_058453502.1">
    <property type="nucleotide sequence ID" value="NZ_CAAAIB010000008.1"/>
</dbReference>
<evidence type="ECO:0008006" key="3">
    <source>
        <dbReference type="Google" id="ProtNLM"/>
    </source>
</evidence>
<dbReference type="STRING" id="466.Lmac_2816"/>
<sequence length="80" mass="9216">MGCIIEFSEPFIRFNFGENKHNQKIWIEALLRFKPISLDDLASVLEVPIQILSEVHEGKAFFSDDAAQRLGQFFLLVFSI</sequence>
<organism evidence="1 2">
    <name type="scientific">Legionella maceachernii</name>
    <dbReference type="NCBI Taxonomy" id="466"/>
    <lineage>
        <taxon>Bacteria</taxon>
        <taxon>Pseudomonadati</taxon>
        <taxon>Pseudomonadota</taxon>
        <taxon>Gammaproteobacteria</taxon>
        <taxon>Legionellales</taxon>
        <taxon>Legionellaceae</taxon>
        <taxon>Legionella</taxon>
    </lineage>
</organism>
<dbReference type="InterPro" id="IPR010982">
    <property type="entry name" value="Lambda_DNA-bd_dom_sf"/>
</dbReference>
<evidence type="ECO:0000313" key="1">
    <source>
        <dbReference type="EMBL" id="KTD23943.1"/>
    </source>
</evidence>
<name>A0A0W0VUP9_9GAMM</name>
<comment type="caution">
    <text evidence="1">The sequence shown here is derived from an EMBL/GenBank/DDBJ whole genome shotgun (WGS) entry which is preliminary data.</text>
</comment>
<evidence type="ECO:0000313" key="2">
    <source>
        <dbReference type="Proteomes" id="UP000054908"/>
    </source>
</evidence>
<accession>A0A0W0VUP9</accession>
<dbReference type="PATRIC" id="fig|466.6.peg.3013"/>
<keyword evidence="2" id="KW-1185">Reference proteome</keyword>
<dbReference type="Proteomes" id="UP000054908">
    <property type="component" value="Unassembled WGS sequence"/>
</dbReference>
<reference evidence="1 2" key="1">
    <citation type="submission" date="2015-11" db="EMBL/GenBank/DDBJ databases">
        <title>Genomic analysis of 38 Legionella species identifies large and diverse effector repertoires.</title>
        <authorList>
            <person name="Burstein D."/>
            <person name="Amaro F."/>
            <person name="Zusman T."/>
            <person name="Lifshitz Z."/>
            <person name="Cohen O."/>
            <person name="Gilbert J.A."/>
            <person name="Pupko T."/>
            <person name="Shuman H.A."/>
            <person name="Segal G."/>
        </authorList>
    </citation>
    <scope>NUCLEOTIDE SEQUENCE [LARGE SCALE GENOMIC DNA]</scope>
    <source>
        <strain evidence="1 2">PX-1-G2-E2</strain>
    </source>
</reference>
<dbReference type="AlphaFoldDB" id="A0A0W0VUP9"/>